<evidence type="ECO:0000313" key="9">
    <source>
        <dbReference type="EMBL" id="KAK4114914.1"/>
    </source>
</evidence>
<evidence type="ECO:0000256" key="6">
    <source>
        <dbReference type="SAM" id="Phobius"/>
    </source>
</evidence>
<feature type="region of interest" description="Disordered" evidence="5">
    <location>
        <begin position="427"/>
        <end position="473"/>
    </location>
</feature>
<dbReference type="Proteomes" id="UP001302812">
    <property type="component" value="Unassembled WGS sequence"/>
</dbReference>
<feature type="transmembrane region" description="Helical" evidence="6">
    <location>
        <begin position="328"/>
        <end position="350"/>
    </location>
</feature>
<dbReference type="AlphaFoldDB" id="A0AAN6TI53"/>
<organism evidence="9 10">
    <name type="scientific">Canariomyces notabilis</name>
    <dbReference type="NCBI Taxonomy" id="2074819"/>
    <lineage>
        <taxon>Eukaryota</taxon>
        <taxon>Fungi</taxon>
        <taxon>Dikarya</taxon>
        <taxon>Ascomycota</taxon>
        <taxon>Pezizomycotina</taxon>
        <taxon>Sordariomycetes</taxon>
        <taxon>Sordariomycetidae</taxon>
        <taxon>Sordariales</taxon>
        <taxon>Chaetomiaceae</taxon>
        <taxon>Canariomyces</taxon>
    </lineage>
</organism>
<accession>A0AAN6TI53</accession>
<dbReference type="EMBL" id="MU853336">
    <property type="protein sequence ID" value="KAK4114914.1"/>
    <property type="molecule type" value="Genomic_DNA"/>
</dbReference>
<protein>
    <submittedName>
        <fullName evidence="9">Family A G protein-coupled receptor-like protein</fullName>
    </submittedName>
</protein>
<dbReference type="PROSITE" id="PS50262">
    <property type="entry name" value="G_PROTEIN_RECEP_F1_2"/>
    <property type="match status" value="1"/>
</dbReference>
<name>A0AAN6TI53_9PEZI</name>
<evidence type="ECO:0000256" key="4">
    <source>
        <dbReference type="ARBA" id="ARBA00023136"/>
    </source>
</evidence>
<dbReference type="RefSeq" id="XP_064672484.1">
    <property type="nucleotide sequence ID" value="XM_064816680.1"/>
</dbReference>
<feature type="transmembrane region" description="Helical" evidence="6">
    <location>
        <begin position="51"/>
        <end position="73"/>
    </location>
</feature>
<keyword evidence="3 6" id="KW-1133">Transmembrane helix</keyword>
<evidence type="ECO:0000256" key="1">
    <source>
        <dbReference type="ARBA" id="ARBA00004141"/>
    </source>
</evidence>
<feature type="domain" description="G-protein coupled receptors family 2 profile 2" evidence="7">
    <location>
        <begin position="13"/>
        <end position="199"/>
    </location>
</feature>
<dbReference type="PANTHER" id="PTHR23112:SF22">
    <property type="entry name" value="G-PROTEIN COUPLED RECEPTOR"/>
    <property type="match status" value="1"/>
</dbReference>
<dbReference type="GO" id="GO:0005886">
    <property type="term" value="C:plasma membrane"/>
    <property type="evidence" value="ECO:0007669"/>
    <property type="project" value="TreeGrafter"/>
</dbReference>
<dbReference type="GeneID" id="89940805"/>
<sequence>MDSPTPARAASEIETVSIIERTCSVFSLLGSLLVIFTFCASKAFHKPINRLVFYATFGNLMTNVATLMAQTFIGDINSAGCQFQAFLIQMFMPADAFWTLAMAVNVHLTFYFKFDAQRLRKMEIPYFLICYGVPFIVALTLIFVSTPDKGRMYGNATLWCWISPRWDIFRIAIFYGPVWIVMLITFFIYIRAGREIYKKHKQLKEFSTSHHDPEPLAALDDLFSSSKTTEVHVTTEVVDKNAIDLAPLGGTDDNRQGGSGLKPPKAAYSVTISSSQREANREPHATIESAVRTNVTTDSHITAGSRGNGGGTGVNPLRRRAAYEANSATWSYTKCAILFFTAMLVTWLPSSANRVYSVVHTGETSLPLEYMSAFVLPLQGFWNAIIYVVTSWGACRMLWEDVCSWSSRRRPNAEDLMPGRAAFQMMSSGRNGSKPSEGNKAFETESMTELAGTRPGSSSGPAWHLLPPPMISE</sequence>
<dbReference type="CDD" id="cd13952">
    <property type="entry name" value="7tm_classB"/>
    <property type="match status" value="1"/>
</dbReference>
<keyword evidence="2 6" id="KW-0812">Transmembrane</keyword>
<feature type="transmembrane region" description="Helical" evidence="6">
    <location>
        <begin position="25"/>
        <end position="44"/>
    </location>
</feature>
<dbReference type="GO" id="GO:0007189">
    <property type="term" value="P:adenylate cyclase-activating G protein-coupled receptor signaling pathway"/>
    <property type="evidence" value="ECO:0007669"/>
    <property type="project" value="TreeGrafter"/>
</dbReference>
<feature type="domain" description="G-protein coupled receptors family 1 profile" evidence="8">
    <location>
        <begin position="30"/>
        <end position="387"/>
    </location>
</feature>
<comment type="caution">
    <text evidence="9">The sequence shown here is derived from an EMBL/GenBank/DDBJ whole genome shotgun (WGS) entry which is preliminary data.</text>
</comment>
<dbReference type="Pfam" id="PF05462">
    <property type="entry name" value="Dicty_CAR"/>
    <property type="match status" value="1"/>
</dbReference>
<keyword evidence="9" id="KW-0675">Receptor</keyword>
<evidence type="ECO:0000256" key="3">
    <source>
        <dbReference type="ARBA" id="ARBA00022989"/>
    </source>
</evidence>
<reference evidence="9" key="1">
    <citation type="journal article" date="2023" name="Mol. Phylogenet. Evol.">
        <title>Genome-scale phylogeny and comparative genomics of the fungal order Sordariales.</title>
        <authorList>
            <person name="Hensen N."/>
            <person name="Bonometti L."/>
            <person name="Westerberg I."/>
            <person name="Brannstrom I.O."/>
            <person name="Guillou S."/>
            <person name="Cros-Aarteil S."/>
            <person name="Calhoun S."/>
            <person name="Haridas S."/>
            <person name="Kuo A."/>
            <person name="Mondo S."/>
            <person name="Pangilinan J."/>
            <person name="Riley R."/>
            <person name="LaButti K."/>
            <person name="Andreopoulos B."/>
            <person name="Lipzen A."/>
            <person name="Chen C."/>
            <person name="Yan M."/>
            <person name="Daum C."/>
            <person name="Ng V."/>
            <person name="Clum A."/>
            <person name="Steindorff A."/>
            <person name="Ohm R.A."/>
            <person name="Martin F."/>
            <person name="Silar P."/>
            <person name="Natvig D.O."/>
            <person name="Lalanne C."/>
            <person name="Gautier V."/>
            <person name="Ament-Velasquez S.L."/>
            <person name="Kruys A."/>
            <person name="Hutchinson M.I."/>
            <person name="Powell A.J."/>
            <person name="Barry K."/>
            <person name="Miller A.N."/>
            <person name="Grigoriev I.V."/>
            <person name="Debuchy R."/>
            <person name="Gladieux P."/>
            <person name="Hiltunen Thoren M."/>
            <person name="Johannesson H."/>
        </authorList>
    </citation>
    <scope>NUCLEOTIDE SEQUENCE</scope>
    <source>
        <strain evidence="9">CBS 508.74</strain>
    </source>
</reference>
<reference evidence="9" key="2">
    <citation type="submission" date="2023-05" db="EMBL/GenBank/DDBJ databases">
        <authorList>
            <consortium name="Lawrence Berkeley National Laboratory"/>
            <person name="Steindorff A."/>
            <person name="Hensen N."/>
            <person name="Bonometti L."/>
            <person name="Westerberg I."/>
            <person name="Brannstrom I.O."/>
            <person name="Guillou S."/>
            <person name="Cros-Aarteil S."/>
            <person name="Calhoun S."/>
            <person name="Haridas S."/>
            <person name="Kuo A."/>
            <person name="Mondo S."/>
            <person name="Pangilinan J."/>
            <person name="Riley R."/>
            <person name="Labutti K."/>
            <person name="Andreopoulos B."/>
            <person name="Lipzen A."/>
            <person name="Chen C."/>
            <person name="Yanf M."/>
            <person name="Daum C."/>
            <person name="Ng V."/>
            <person name="Clum A."/>
            <person name="Ohm R."/>
            <person name="Martin F."/>
            <person name="Silar P."/>
            <person name="Natvig D."/>
            <person name="Lalanne C."/>
            <person name="Gautier V."/>
            <person name="Ament-Velasquez S.L."/>
            <person name="Kruys A."/>
            <person name="Hutchinson M.I."/>
            <person name="Powell A.J."/>
            <person name="Barry K."/>
            <person name="Miller A.N."/>
            <person name="Grigoriev I.V."/>
            <person name="Debuchy R."/>
            <person name="Gladieux P."/>
            <person name="Thoren M.H."/>
            <person name="Johannesson H."/>
        </authorList>
    </citation>
    <scope>NUCLEOTIDE SEQUENCE</scope>
    <source>
        <strain evidence="9">CBS 508.74</strain>
    </source>
</reference>
<comment type="subcellular location">
    <subcellularLocation>
        <location evidence="1">Membrane</location>
        <topology evidence="1">Multi-pass membrane protein</topology>
    </subcellularLocation>
</comment>
<evidence type="ECO:0000259" key="8">
    <source>
        <dbReference type="PROSITE" id="PS50262"/>
    </source>
</evidence>
<dbReference type="GO" id="GO:0007166">
    <property type="term" value="P:cell surface receptor signaling pathway"/>
    <property type="evidence" value="ECO:0007669"/>
    <property type="project" value="InterPro"/>
</dbReference>
<feature type="compositionally biased region" description="Polar residues" evidence="5">
    <location>
        <begin position="427"/>
        <end position="436"/>
    </location>
</feature>
<proteinExistence type="predicted"/>
<keyword evidence="4 6" id="KW-0472">Membrane</keyword>
<dbReference type="InterPro" id="IPR017981">
    <property type="entry name" value="GPCR_2-like_7TM"/>
</dbReference>
<keyword evidence="10" id="KW-1185">Reference proteome</keyword>
<dbReference type="Gene3D" id="1.20.1070.10">
    <property type="entry name" value="Rhodopsin 7-helix transmembrane proteins"/>
    <property type="match status" value="1"/>
</dbReference>
<evidence type="ECO:0000256" key="2">
    <source>
        <dbReference type="ARBA" id="ARBA00022692"/>
    </source>
</evidence>
<dbReference type="PANTHER" id="PTHR23112">
    <property type="entry name" value="G PROTEIN-COUPLED RECEPTOR 157-RELATED"/>
    <property type="match status" value="1"/>
</dbReference>
<feature type="transmembrane region" description="Helical" evidence="6">
    <location>
        <begin position="124"/>
        <end position="144"/>
    </location>
</feature>
<dbReference type="InterPro" id="IPR017452">
    <property type="entry name" value="GPCR_Rhodpsn_7TM"/>
</dbReference>
<dbReference type="PROSITE" id="PS50261">
    <property type="entry name" value="G_PROTEIN_RECEP_F2_4"/>
    <property type="match status" value="1"/>
</dbReference>
<evidence type="ECO:0000256" key="5">
    <source>
        <dbReference type="SAM" id="MobiDB-lite"/>
    </source>
</evidence>
<evidence type="ECO:0000259" key="7">
    <source>
        <dbReference type="PROSITE" id="PS50261"/>
    </source>
</evidence>
<feature type="transmembrane region" description="Helical" evidence="6">
    <location>
        <begin position="85"/>
        <end position="112"/>
    </location>
</feature>
<evidence type="ECO:0000313" key="10">
    <source>
        <dbReference type="Proteomes" id="UP001302812"/>
    </source>
</evidence>
<feature type="transmembrane region" description="Helical" evidence="6">
    <location>
        <begin position="370"/>
        <end position="389"/>
    </location>
</feature>
<gene>
    <name evidence="9" type="ORF">N656DRAFT_788286</name>
</gene>
<feature type="transmembrane region" description="Helical" evidence="6">
    <location>
        <begin position="168"/>
        <end position="190"/>
    </location>
</feature>
<dbReference type="SUPFAM" id="SSF81321">
    <property type="entry name" value="Family A G protein-coupled receptor-like"/>
    <property type="match status" value="1"/>
</dbReference>
<dbReference type="GO" id="GO:0004930">
    <property type="term" value="F:G protein-coupled receptor activity"/>
    <property type="evidence" value="ECO:0007669"/>
    <property type="project" value="TreeGrafter"/>
</dbReference>